<evidence type="ECO:0000256" key="8">
    <source>
        <dbReference type="ARBA" id="ARBA00023012"/>
    </source>
</evidence>
<dbReference type="SMART" id="SM00387">
    <property type="entry name" value="HATPase_c"/>
    <property type="match status" value="1"/>
</dbReference>
<dbReference type="SMART" id="SM00388">
    <property type="entry name" value="HisKA"/>
    <property type="match status" value="1"/>
</dbReference>
<feature type="domain" description="Histidine kinase" evidence="9">
    <location>
        <begin position="163"/>
        <end position="375"/>
    </location>
</feature>
<evidence type="ECO:0000256" key="3">
    <source>
        <dbReference type="ARBA" id="ARBA00022553"/>
    </source>
</evidence>
<keyword evidence="3" id="KW-0597">Phosphoprotein</keyword>
<dbReference type="InterPro" id="IPR003594">
    <property type="entry name" value="HATPase_dom"/>
</dbReference>
<dbReference type="PANTHER" id="PTHR43065">
    <property type="entry name" value="SENSOR HISTIDINE KINASE"/>
    <property type="match status" value="1"/>
</dbReference>
<keyword evidence="7" id="KW-0067">ATP-binding</keyword>
<dbReference type="SUPFAM" id="SSF47384">
    <property type="entry name" value="Homodimeric domain of signal transducing histidine kinase"/>
    <property type="match status" value="1"/>
</dbReference>
<evidence type="ECO:0000256" key="5">
    <source>
        <dbReference type="ARBA" id="ARBA00022741"/>
    </source>
</evidence>
<dbReference type="Gene3D" id="3.30.565.10">
    <property type="entry name" value="Histidine kinase-like ATPase, C-terminal domain"/>
    <property type="match status" value="1"/>
</dbReference>
<name>A0A844G4F5_9BACT</name>
<dbReference type="AlphaFoldDB" id="A0A844G4F5"/>
<dbReference type="PRINTS" id="PR00344">
    <property type="entry name" value="BCTRLSENSOR"/>
</dbReference>
<organism evidence="10 11">
    <name type="scientific">Victivallis lenta</name>
    <dbReference type="NCBI Taxonomy" id="2606640"/>
    <lineage>
        <taxon>Bacteria</taxon>
        <taxon>Pseudomonadati</taxon>
        <taxon>Lentisphaerota</taxon>
        <taxon>Lentisphaeria</taxon>
        <taxon>Victivallales</taxon>
        <taxon>Victivallaceae</taxon>
        <taxon>Victivallis</taxon>
    </lineage>
</organism>
<proteinExistence type="predicted"/>
<protein>
    <recommendedName>
        <fullName evidence="2">histidine kinase</fullName>
        <ecNumber evidence="2">2.7.13.3</ecNumber>
    </recommendedName>
</protein>
<dbReference type="InterPro" id="IPR005467">
    <property type="entry name" value="His_kinase_dom"/>
</dbReference>
<dbReference type="Pfam" id="PF02518">
    <property type="entry name" value="HATPase_c"/>
    <property type="match status" value="1"/>
</dbReference>
<dbReference type="CDD" id="cd00082">
    <property type="entry name" value="HisKA"/>
    <property type="match status" value="1"/>
</dbReference>
<evidence type="ECO:0000256" key="6">
    <source>
        <dbReference type="ARBA" id="ARBA00022777"/>
    </source>
</evidence>
<keyword evidence="5" id="KW-0547">Nucleotide-binding</keyword>
<keyword evidence="11" id="KW-1185">Reference proteome</keyword>
<accession>A0A844G4F5</accession>
<dbReference type="InterPro" id="IPR036890">
    <property type="entry name" value="HATPase_C_sf"/>
</dbReference>
<dbReference type="SUPFAM" id="SSF55785">
    <property type="entry name" value="PYP-like sensor domain (PAS domain)"/>
    <property type="match status" value="1"/>
</dbReference>
<dbReference type="RefSeq" id="WP_106051984.1">
    <property type="nucleotide sequence ID" value="NZ_CALXOB010000045.1"/>
</dbReference>
<keyword evidence="6" id="KW-0418">Kinase</keyword>
<evidence type="ECO:0000313" key="11">
    <source>
        <dbReference type="Proteomes" id="UP000435649"/>
    </source>
</evidence>
<comment type="caution">
    <text evidence="10">The sequence shown here is derived from an EMBL/GenBank/DDBJ whole genome shotgun (WGS) entry which is preliminary data.</text>
</comment>
<dbReference type="InterPro" id="IPR003661">
    <property type="entry name" value="HisK_dim/P_dom"/>
</dbReference>
<dbReference type="GO" id="GO:0000155">
    <property type="term" value="F:phosphorelay sensor kinase activity"/>
    <property type="evidence" value="ECO:0007669"/>
    <property type="project" value="InterPro"/>
</dbReference>
<dbReference type="SUPFAM" id="SSF55874">
    <property type="entry name" value="ATPase domain of HSP90 chaperone/DNA topoisomerase II/histidine kinase"/>
    <property type="match status" value="1"/>
</dbReference>
<dbReference type="EC" id="2.7.13.3" evidence="2"/>
<dbReference type="Gene3D" id="3.30.450.20">
    <property type="entry name" value="PAS domain"/>
    <property type="match status" value="1"/>
</dbReference>
<evidence type="ECO:0000256" key="1">
    <source>
        <dbReference type="ARBA" id="ARBA00000085"/>
    </source>
</evidence>
<keyword evidence="8" id="KW-0902">Two-component regulatory system</keyword>
<sequence>MAVTKNFLDRFSARLDDIDAGSRQAYILRLMKERGFLETVFNAIEEGILVIDRHLLIRYHNRAAREILALPDDLSEVRVSQLLQGVDWLRILGSDEKEWVKVARQELEIMYPVRRFIQFYLVPYPEDAALATVIVRDVTESRARTMSDLENEKGQAVSMLAAGVAHEIGNPLNSLYLNLQMLDRAFAGGEELSKGEAADMINACKSEVERLDSIIQGFLTALRPGRPQFAPVDIAGLVLEVLNFMRPEIEARLVTVTCEWGKGKQTVQGDAGQLKQVFYNVIRNAVQAMQNGGTLLIRSYADPEYLTVEFVDSGCGITPEELSTMFLAFKSNRSGGNGIGTMVVERICREHGAEFGLRSIPGKGTVFQIRFPFGGRRVRLLPSPDMPAEEGKREL</sequence>
<dbReference type="InterPro" id="IPR036097">
    <property type="entry name" value="HisK_dim/P_sf"/>
</dbReference>
<dbReference type="Pfam" id="PF00512">
    <property type="entry name" value="HisKA"/>
    <property type="match status" value="1"/>
</dbReference>
<dbReference type="PANTHER" id="PTHR43065:SF10">
    <property type="entry name" value="PEROXIDE STRESS-ACTIVATED HISTIDINE KINASE MAK3"/>
    <property type="match status" value="1"/>
</dbReference>
<dbReference type="GO" id="GO:0005524">
    <property type="term" value="F:ATP binding"/>
    <property type="evidence" value="ECO:0007669"/>
    <property type="project" value="UniProtKB-KW"/>
</dbReference>
<dbReference type="Pfam" id="PF13188">
    <property type="entry name" value="PAS_8"/>
    <property type="match status" value="1"/>
</dbReference>
<dbReference type="Proteomes" id="UP000435649">
    <property type="component" value="Unassembled WGS sequence"/>
</dbReference>
<keyword evidence="4" id="KW-0808">Transferase</keyword>
<dbReference type="EMBL" id="VUNS01000010">
    <property type="protein sequence ID" value="MST97501.1"/>
    <property type="molecule type" value="Genomic_DNA"/>
</dbReference>
<evidence type="ECO:0000256" key="4">
    <source>
        <dbReference type="ARBA" id="ARBA00022679"/>
    </source>
</evidence>
<evidence type="ECO:0000259" key="9">
    <source>
        <dbReference type="PROSITE" id="PS50109"/>
    </source>
</evidence>
<dbReference type="InterPro" id="IPR035965">
    <property type="entry name" value="PAS-like_dom_sf"/>
</dbReference>
<evidence type="ECO:0000256" key="7">
    <source>
        <dbReference type="ARBA" id="ARBA00022840"/>
    </source>
</evidence>
<dbReference type="PROSITE" id="PS50109">
    <property type="entry name" value="HIS_KIN"/>
    <property type="match status" value="1"/>
</dbReference>
<comment type="catalytic activity">
    <reaction evidence="1">
        <text>ATP + protein L-histidine = ADP + protein N-phospho-L-histidine.</text>
        <dbReference type="EC" id="2.7.13.3"/>
    </reaction>
</comment>
<evidence type="ECO:0000313" key="10">
    <source>
        <dbReference type="EMBL" id="MST97501.1"/>
    </source>
</evidence>
<evidence type="ECO:0000256" key="2">
    <source>
        <dbReference type="ARBA" id="ARBA00012438"/>
    </source>
</evidence>
<gene>
    <name evidence="10" type="ORF">FYJ85_10670</name>
</gene>
<reference evidence="10 11" key="1">
    <citation type="submission" date="2019-08" db="EMBL/GenBank/DDBJ databases">
        <title>In-depth cultivation of the pig gut microbiome towards novel bacterial diversity and tailored functional studies.</title>
        <authorList>
            <person name="Wylensek D."/>
            <person name="Hitch T.C.A."/>
            <person name="Clavel T."/>
        </authorList>
    </citation>
    <scope>NUCLEOTIDE SEQUENCE [LARGE SCALE GENOMIC DNA]</scope>
    <source>
        <strain evidence="10 11">BBE-744-WT-12</strain>
    </source>
</reference>
<dbReference type="Gene3D" id="1.10.287.130">
    <property type="match status" value="1"/>
</dbReference>
<dbReference type="InterPro" id="IPR000014">
    <property type="entry name" value="PAS"/>
</dbReference>
<dbReference type="InterPro" id="IPR004358">
    <property type="entry name" value="Sig_transdc_His_kin-like_C"/>
</dbReference>